<evidence type="ECO:0000313" key="18">
    <source>
        <dbReference type="EMBL" id="ESP05169.1"/>
    </source>
</evidence>
<keyword evidence="8 16" id="KW-1133">Transmembrane helix</keyword>
<evidence type="ECO:0000256" key="14">
    <source>
        <dbReference type="ARBA" id="ARBA00038442"/>
    </source>
</evidence>
<keyword evidence="4 16" id="KW-0812">Transmembrane</keyword>
<dbReference type="RefSeq" id="XP_009043714.1">
    <property type="nucleotide sequence ID" value="XM_009045466.1"/>
</dbReference>
<keyword evidence="13" id="KW-0458">Lysosome</keyword>
<feature type="domain" description="Amino acid transporter transmembrane" evidence="17">
    <location>
        <begin position="304"/>
        <end position="554"/>
    </location>
</feature>
<dbReference type="GeneID" id="20247451"/>
<feature type="compositionally biased region" description="Low complexity" evidence="15">
    <location>
        <begin position="22"/>
        <end position="35"/>
    </location>
</feature>
<evidence type="ECO:0000256" key="2">
    <source>
        <dbReference type="ARBA" id="ARBA00004155"/>
    </source>
</evidence>
<feature type="transmembrane region" description="Helical" evidence="16">
    <location>
        <begin position="137"/>
        <end position="156"/>
    </location>
</feature>
<dbReference type="EMBL" id="KB199650">
    <property type="protein sequence ID" value="ESP05169.1"/>
    <property type="molecule type" value="Genomic_DNA"/>
</dbReference>
<feature type="compositionally biased region" description="Basic and acidic residues" evidence="15">
    <location>
        <begin position="1"/>
        <end position="18"/>
    </location>
</feature>
<dbReference type="GO" id="GO:0015179">
    <property type="term" value="F:L-amino acid transmembrane transporter activity"/>
    <property type="evidence" value="ECO:0007669"/>
    <property type="project" value="TreeGrafter"/>
</dbReference>
<dbReference type="Proteomes" id="UP000030746">
    <property type="component" value="Unassembled WGS sequence"/>
</dbReference>
<feature type="transmembrane region" description="Helical" evidence="16">
    <location>
        <begin position="474"/>
        <end position="492"/>
    </location>
</feature>
<feature type="domain" description="Amino acid transporter transmembrane" evidence="17">
    <location>
        <begin position="107"/>
        <end position="224"/>
    </location>
</feature>
<accession>V4ALV4</accession>
<name>V4ALV4_LOTGI</name>
<keyword evidence="10 16" id="KW-0472">Membrane</keyword>
<feature type="transmembrane region" description="Helical" evidence="16">
    <location>
        <begin position="389"/>
        <end position="411"/>
    </location>
</feature>
<feature type="transmembrane region" description="Helical" evidence="16">
    <location>
        <begin position="110"/>
        <end position="131"/>
    </location>
</feature>
<evidence type="ECO:0000256" key="6">
    <source>
        <dbReference type="ARBA" id="ARBA00022753"/>
    </source>
</evidence>
<keyword evidence="5" id="KW-0479">Metal-binding</keyword>
<evidence type="ECO:0000256" key="1">
    <source>
        <dbReference type="ARBA" id="ARBA00004107"/>
    </source>
</evidence>
<dbReference type="Pfam" id="PF01490">
    <property type="entry name" value="Aa_trans"/>
    <property type="match status" value="2"/>
</dbReference>
<dbReference type="OMA" id="HWFTPTE"/>
<feature type="transmembrane region" description="Helical" evidence="16">
    <location>
        <begin position="541"/>
        <end position="560"/>
    </location>
</feature>
<evidence type="ECO:0000256" key="4">
    <source>
        <dbReference type="ARBA" id="ARBA00022692"/>
    </source>
</evidence>
<evidence type="ECO:0000256" key="3">
    <source>
        <dbReference type="ARBA" id="ARBA00022448"/>
    </source>
</evidence>
<evidence type="ECO:0000256" key="5">
    <source>
        <dbReference type="ARBA" id="ARBA00022723"/>
    </source>
</evidence>
<reference evidence="18 19" key="1">
    <citation type="journal article" date="2013" name="Nature">
        <title>Insights into bilaterian evolution from three spiralian genomes.</title>
        <authorList>
            <person name="Simakov O."/>
            <person name="Marletaz F."/>
            <person name="Cho S.J."/>
            <person name="Edsinger-Gonzales E."/>
            <person name="Havlak P."/>
            <person name="Hellsten U."/>
            <person name="Kuo D.H."/>
            <person name="Larsson T."/>
            <person name="Lv J."/>
            <person name="Arendt D."/>
            <person name="Savage R."/>
            <person name="Osoegawa K."/>
            <person name="de Jong P."/>
            <person name="Grimwood J."/>
            <person name="Chapman J.A."/>
            <person name="Shapiro H."/>
            <person name="Aerts A."/>
            <person name="Otillar R.P."/>
            <person name="Terry A.Y."/>
            <person name="Boore J.L."/>
            <person name="Grigoriev I.V."/>
            <person name="Lindberg D.R."/>
            <person name="Seaver E.C."/>
            <person name="Weisblat D.A."/>
            <person name="Putnam N.H."/>
            <person name="Rokhsar D.S."/>
        </authorList>
    </citation>
    <scope>NUCLEOTIDE SEQUENCE [LARGE SCALE GENOMIC DNA]</scope>
</reference>
<dbReference type="AlphaFoldDB" id="V4ALV4"/>
<keyword evidence="9" id="KW-0915">Sodium</keyword>
<evidence type="ECO:0000259" key="17">
    <source>
        <dbReference type="Pfam" id="PF01490"/>
    </source>
</evidence>
<sequence>MGAGKSKDQDSLETEKLLGDQSYTSSRRSSISELSNPNERVIRQPIQYHSINNGGSESYDSQTRASVHRYRYYNRLAPHSNSILHMPNHVVPANYLIRIFSPVAGKQSSIITIFSLWNTMMGTSLLSMPWAIKQAGFITGIGLLIFVAGLMLYTSYRILRAVEVLRAENVDVLEFSDVCKFYFGKVGEITALVCSLMSLIGGMIVYWILMSNFIYHVVSFIYYHADGSFNSSTIENKSAYSDAMCPKANPLPDNNTNTYPDLLSVLGNFPIANPVFEEVWSETKTVPFFLLLVLAPIINFKSPTFFTKFNALGTCSVAYLFVFAAVKAAKWGIHIDFSSADQHLPDYTSNFGWTFPALTGIASLAYFIHNAVLSITANERNPKNSARDLTIAYVLVAITYIYMGAVFYSSFPLNKSCIEDNLLNNIETNDVMAFVARIGLFFQMVCVFPLLVFILRVQFMHSVFGSVWPSIKHVLILNVILLGICVVFAIFLPHIGRIIGFVGAFCGFSYAICLPCMVYIKSCYLNHGGLTLSWPKVVFHGFLIFLGIINFIAQFVIIGHTQ</sequence>
<evidence type="ECO:0000256" key="9">
    <source>
        <dbReference type="ARBA" id="ARBA00023053"/>
    </source>
</evidence>
<dbReference type="GO" id="GO:0005765">
    <property type="term" value="C:lysosomal membrane"/>
    <property type="evidence" value="ECO:0007669"/>
    <property type="project" value="UniProtKB-SubCell"/>
</dbReference>
<dbReference type="STRING" id="225164.V4ALV4"/>
<feature type="transmembrane region" description="Helical" evidence="16">
    <location>
        <begin position="431"/>
        <end position="454"/>
    </location>
</feature>
<evidence type="ECO:0000256" key="11">
    <source>
        <dbReference type="ARBA" id="ARBA00023157"/>
    </source>
</evidence>
<dbReference type="GO" id="GO:0046872">
    <property type="term" value="F:metal ion binding"/>
    <property type="evidence" value="ECO:0007669"/>
    <property type="project" value="UniProtKB-KW"/>
</dbReference>
<evidence type="ECO:0000313" key="19">
    <source>
        <dbReference type="Proteomes" id="UP000030746"/>
    </source>
</evidence>
<keyword evidence="6" id="KW-0967">Endosome</keyword>
<keyword evidence="12" id="KW-0325">Glycoprotein</keyword>
<dbReference type="PANTHER" id="PTHR22950:SF244">
    <property type="entry name" value="NEUTRAL AMINO ACID TRANSPORTER 9"/>
    <property type="match status" value="1"/>
</dbReference>
<organism evidence="18 19">
    <name type="scientific">Lottia gigantea</name>
    <name type="common">Giant owl limpet</name>
    <dbReference type="NCBI Taxonomy" id="225164"/>
    <lineage>
        <taxon>Eukaryota</taxon>
        <taxon>Metazoa</taxon>
        <taxon>Spiralia</taxon>
        <taxon>Lophotrochozoa</taxon>
        <taxon>Mollusca</taxon>
        <taxon>Gastropoda</taxon>
        <taxon>Patellogastropoda</taxon>
        <taxon>Lottioidea</taxon>
        <taxon>Lottiidae</taxon>
        <taxon>Lottia</taxon>
    </lineage>
</organism>
<keyword evidence="7" id="KW-0029">Amino-acid transport</keyword>
<keyword evidence="11" id="KW-1015">Disulfide bond</keyword>
<comment type="similarity">
    <text evidence="14">Belongs to the amino acid/polyamine transporter 2 family. SLC38A9 subfamily.</text>
</comment>
<proteinExistence type="inferred from homology"/>
<keyword evidence="3" id="KW-0813">Transport</keyword>
<protein>
    <recommendedName>
        <fullName evidence="17">Amino acid transporter transmembrane domain-containing protein</fullName>
    </recommendedName>
</protein>
<evidence type="ECO:0000256" key="12">
    <source>
        <dbReference type="ARBA" id="ARBA00023180"/>
    </source>
</evidence>
<comment type="subcellular location">
    <subcellularLocation>
        <location evidence="1">Late endosome membrane</location>
        <topology evidence="1">Multi-pass membrane protein</topology>
    </subcellularLocation>
    <subcellularLocation>
        <location evidence="2">Lysosome membrane</location>
        <topology evidence="2">Multi-pass membrane protein</topology>
    </subcellularLocation>
</comment>
<evidence type="ECO:0000256" key="15">
    <source>
        <dbReference type="SAM" id="MobiDB-lite"/>
    </source>
</evidence>
<evidence type="ECO:0000256" key="13">
    <source>
        <dbReference type="ARBA" id="ARBA00023228"/>
    </source>
</evidence>
<dbReference type="HOGENOM" id="CLU_037564_0_0_1"/>
<feature type="transmembrane region" description="Helical" evidence="16">
    <location>
        <begin position="285"/>
        <end position="302"/>
    </location>
</feature>
<dbReference type="KEGG" id="lgi:LOTGIDRAFT_227847"/>
<feature type="region of interest" description="Disordered" evidence="15">
    <location>
        <begin position="1"/>
        <end position="36"/>
    </location>
</feature>
<evidence type="ECO:0000256" key="16">
    <source>
        <dbReference type="SAM" id="Phobius"/>
    </source>
</evidence>
<gene>
    <name evidence="18" type="ORF">LOTGIDRAFT_227847</name>
</gene>
<evidence type="ECO:0000256" key="8">
    <source>
        <dbReference type="ARBA" id="ARBA00022989"/>
    </source>
</evidence>
<feature type="transmembrane region" description="Helical" evidence="16">
    <location>
        <begin position="189"/>
        <end position="209"/>
    </location>
</feature>
<dbReference type="CTD" id="20247451"/>
<feature type="transmembrane region" description="Helical" evidence="16">
    <location>
        <begin position="353"/>
        <end position="377"/>
    </location>
</feature>
<dbReference type="OrthoDB" id="294730at2759"/>
<keyword evidence="19" id="KW-1185">Reference proteome</keyword>
<feature type="transmembrane region" description="Helical" evidence="16">
    <location>
        <begin position="498"/>
        <end position="520"/>
    </location>
</feature>
<dbReference type="InterPro" id="IPR013057">
    <property type="entry name" value="AA_transpt_TM"/>
</dbReference>
<feature type="transmembrane region" description="Helical" evidence="16">
    <location>
        <begin position="309"/>
        <end position="333"/>
    </location>
</feature>
<dbReference type="GO" id="GO:0031902">
    <property type="term" value="C:late endosome membrane"/>
    <property type="evidence" value="ECO:0007669"/>
    <property type="project" value="UniProtKB-SubCell"/>
</dbReference>
<evidence type="ECO:0000256" key="10">
    <source>
        <dbReference type="ARBA" id="ARBA00023136"/>
    </source>
</evidence>
<evidence type="ECO:0000256" key="7">
    <source>
        <dbReference type="ARBA" id="ARBA00022970"/>
    </source>
</evidence>
<dbReference type="PANTHER" id="PTHR22950">
    <property type="entry name" value="AMINO ACID TRANSPORTER"/>
    <property type="match status" value="1"/>
</dbReference>